<name>A0A4W4FYA3_ELEEL</name>
<dbReference type="InterPro" id="IPR043504">
    <property type="entry name" value="Peptidase_S1_PA_chymotrypsin"/>
</dbReference>
<evidence type="ECO:0000256" key="8">
    <source>
        <dbReference type="SAM" id="SignalP"/>
    </source>
</evidence>
<dbReference type="Ensembl" id="ENSEEET00000030615.2">
    <property type="protein sequence ID" value="ENSEEEP00000030259.2"/>
    <property type="gene ID" value="ENSEEEG00000014507.2"/>
</dbReference>
<dbReference type="InterPro" id="IPR009003">
    <property type="entry name" value="Peptidase_S1_PA"/>
</dbReference>
<comment type="catalytic activity">
    <reaction evidence="6">
        <text>Preferential cleavage: Arg-|-Xaa, Lys-|-Xaa.</text>
        <dbReference type="EC" id="3.4.21.4"/>
    </reaction>
</comment>
<evidence type="ECO:0000256" key="6">
    <source>
        <dbReference type="ARBA" id="ARBA00036320"/>
    </source>
</evidence>
<dbReference type="GO" id="GO:0004252">
    <property type="term" value="F:serine-type endopeptidase activity"/>
    <property type="evidence" value="ECO:0007669"/>
    <property type="project" value="UniProtKB-EC"/>
</dbReference>
<gene>
    <name evidence="10" type="primary">GZMA</name>
</gene>
<evidence type="ECO:0000313" key="10">
    <source>
        <dbReference type="Ensembl" id="ENSEEEP00000030259.2"/>
    </source>
</evidence>
<dbReference type="PROSITE" id="PS50240">
    <property type="entry name" value="TRYPSIN_DOM"/>
    <property type="match status" value="1"/>
</dbReference>
<evidence type="ECO:0000256" key="5">
    <source>
        <dbReference type="ARBA" id="ARBA00023157"/>
    </source>
</evidence>
<keyword evidence="3" id="KW-0378">Hydrolase</keyword>
<feature type="signal peptide" evidence="8">
    <location>
        <begin position="1"/>
        <end position="23"/>
    </location>
</feature>
<keyword evidence="2 8" id="KW-0732">Signal</keyword>
<proteinExistence type="predicted"/>
<dbReference type="GO" id="GO:0005615">
    <property type="term" value="C:extracellular space"/>
    <property type="evidence" value="ECO:0007669"/>
    <property type="project" value="TreeGrafter"/>
</dbReference>
<keyword evidence="4" id="KW-0720">Serine protease</keyword>
<evidence type="ECO:0000256" key="3">
    <source>
        <dbReference type="ARBA" id="ARBA00022801"/>
    </source>
</evidence>
<dbReference type="EC" id="3.4.21.4" evidence="7"/>
<dbReference type="PROSITE" id="PS00134">
    <property type="entry name" value="TRYPSIN_HIS"/>
    <property type="match status" value="1"/>
</dbReference>
<dbReference type="PANTHER" id="PTHR24264:SF83">
    <property type="entry name" value="COMPLEMENT FACTOR I"/>
    <property type="match status" value="1"/>
</dbReference>
<evidence type="ECO:0000259" key="9">
    <source>
        <dbReference type="PROSITE" id="PS50240"/>
    </source>
</evidence>
<sequence length="266" mass="29389">MNIQQLLFYNFILLFTTLQDTACMEVSIIGGKKVKKPKPWLVSIQLQNQHVCGGILIQDQWVLTAAHCKTLLRPPQSVSILLGALSLTKKSKNIQHIGVQSYHIPETFSRNSKKDDIMLVKLHKKPKLIKKRVEVKTIPILGKDVPAGTKCIVSGWGTTNKEVLKASKTLQEAEVTVVKRNLCKDFYREILVITDDMLCAGGIKAQRDACWGDSGGPLECNNDIVGVVSGGNGCGDPKKPGVYTLLSKRHVSWINSILKKYKGTVV</sequence>
<dbReference type="InterPro" id="IPR018114">
    <property type="entry name" value="TRYPSIN_HIS"/>
</dbReference>
<reference evidence="11" key="2">
    <citation type="journal article" date="2017" name="Sci. Adv.">
        <title>A tail of two voltages: Proteomic comparison of the three electric organs of the electric eel.</title>
        <authorList>
            <person name="Traeger L.L."/>
            <person name="Sabat G."/>
            <person name="Barrett-Wilt G.A."/>
            <person name="Wells G.B."/>
            <person name="Sussman M.R."/>
        </authorList>
    </citation>
    <scope>NUCLEOTIDE SEQUENCE [LARGE SCALE GENOMIC DNA]</scope>
</reference>
<dbReference type="OMA" id="KYQAWIK"/>
<evidence type="ECO:0000256" key="1">
    <source>
        <dbReference type="ARBA" id="ARBA00022670"/>
    </source>
</evidence>
<dbReference type="AlphaFoldDB" id="A0A4W4FYA3"/>
<dbReference type="InterPro" id="IPR001314">
    <property type="entry name" value="Peptidase_S1A"/>
</dbReference>
<evidence type="ECO:0000313" key="11">
    <source>
        <dbReference type="Proteomes" id="UP000314983"/>
    </source>
</evidence>
<dbReference type="CDD" id="cd00190">
    <property type="entry name" value="Tryp_SPc"/>
    <property type="match status" value="1"/>
</dbReference>
<protein>
    <recommendedName>
        <fullName evidence="7">trypsin</fullName>
        <ecNumber evidence="7">3.4.21.4</ecNumber>
    </recommendedName>
</protein>
<feature type="chain" id="PRO_5044239546" description="trypsin" evidence="8">
    <location>
        <begin position="24"/>
        <end position="266"/>
    </location>
</feature>
<reference evidence="11" key="1">
    <citation type="journal article" date="2014" name="Science">
        <title>Nonhuman genetics. Genomic basis for the convergent evolution of electric organs.</title>
        <authorList>
            <person name="Gallant J.R."/>
            <person name="Traeger L.L."/>
            <person name="Volkening J.D."/>
            <person name="Moffett H."/>
            <person name="Chen P.H."/>
            <person name="Novina C.D."/>
            <person name="Phillips G.N.Jr."/>
            <person name="Anand R."/>
            <person name="Wells G.B."/>
            <person name="Pinch M."/>
            <person name="Guth R."/>
            <person name="Unguez G.A."/>
            <person name="Albert J.S."/>
            <person name="Zakon H.H."/>
            <person name="Samanta M.P."/>
            <person name="Sussman M.R."/>
        </authorList>
    </citation>
    <scope>NUCLEOTIDE SEQUENCE [LARGE SCALE GENOMIC DNA]</scope>
</reference>
<accession>A0A4W4FYA3</accession>
<keyword evidence="11" id="KW-1185">Reference proteome</keyword>
<dbReference type="SMART" id="SM00020">
    <property type="entry name" value="Tryp_SPc"/>
    <property type="match status" value="1"/>
</dbReference>
<dbReference type="InterPro" id="IPR050127">
    <property type="entry name" value="Serine_Proteases_S1"/>
</dbReference>
<reference evidence="10" key="3">
    <citation type="submission" date="2020-05" db="EMBL/GenBank/DDBJ databases">
        <title>Electrophorus electricus (electric eel) genome, fEleEle1, primary haplotype.</title>
        <authorList>
            <person name="Myers G."/>
            <person name="Meyer A."/>
            <person name="Fedrigo O."/>
            <person name="Formenti G."/>
            <person name="Rhie A."/>
            <person name="Tracey A."/>
            <person name="Sims Y."/>
            <person name="Jarvis E.D."/>
        </authorList>
    </citation>
    <scope>NUCLEOTIDE SEQUENCE [LARGE SCALE GENOMIC DNA]</scope>
</reference>
<dbReference type="Proteomes" id="UP000314983">
    <property type="component" value="Chromosome 6"/>
</dbReference>
<dbReference type="InterPro" id="IPR001254">
    <property type="entry name" value="Trypsin_dom"/>
</dbReference>
<dbReference type="Pfam" id="PF00089">
    <property type="entry name" value="Trypsin"/>
    <property type="match status" value="1"/>
</dbReference>
<dbReference type="STRING" id="8005.ENSEEEP00000030259"/>
<keyword evidence="5" id="KW-1015">Disulfide bond</keyword>
<reference evidence="10" key="4">
    <citation type="submission" date="2025-08" db="UniProtKB">
        <authorList>
            <consortium name="Ensembl"/>
        </authorList>
    </citation>
    <scope>IDENTIFICATION</scope>
</reference>
<dbReference type="GO" id="GO:0006508">
    <property type="term" value="P:proteolysis"/>
    <property type="evidence" value="ECO:0007669"/>
    <property type="project" value="UniProtKB-KW"/>
</dbReference>
<dbReference type="PRINTS" id="PR00722">
    <property type="entry name" value="CHYMOTRYPSIN"/>
</dbReference>
<evidence type="ECO:0000256" key="4">
    <source>
        <dbReference type="ARBA" id="ARBA00022825"/>
    </source>
</evidence>
<keyword evidence="1" id="KW-0645">Protease</keyword>
<evidence type="ECO:0000256" key="7">
    <source>
        <dbReference type="ARBA" id="ARBA00038868"/>
    </source>
</evidence>
<feature type="domain" description="Peptidase S1" evidence="9">
    <location>
        <begin position="28"/>
        <end position="259"/>
    </location>
</feature>
<organism evidence="10 11">
    <name type="scientific">Electrophorus electricus</name>
    <name type="common">Electric eel</name>
    <name type="synonym">Gymnotus electricus</name>
    <dbReference type="NCBI Taxonomy" id="8005"/>
    <lineage>
        <taxon>Eukaryota</taxon>
        <taxon>Metazoa</taxon>
        <taxon>Chordata</taxon>
        <taxon>Craniata</taxon>
        <taxon>Vertebrata</taxon>
        <taxon>Euteleostomi</taxon>
        <taxon>Actinopterygii</taxon>
        <taxon>Neopterygii</taxon>
        <taxon>Teleostei</taxon>
        <taxon>Ostariophysi</taxon>
        <taxon>Gymnotiformes</taxon>
        <taxon>Gymnotoidei</taxon>
        <taxon>Gymnotidae</taxon>
        <taxon>Electrophorus</taxon>
    </lineage>
</organism>
<dbReference type="Gene3D" id="2.40.10.10">
    <property type="entry name" value="Trypsin-like serine proteases"/>
    <property type="match status" value="2"/>
</dbReference>
<dbReference type="PANTHER" id="PTHR24264">
    <property type="entry name" value="TRYPSIN-RELATED"/>
    <property type="match status" value="1"/>
</dbReference>
<dbReference type="GeneTree" id="ENSGT00940000163160"/>
<dbReference type="SUPFAM" id="SSF50494">
    <property type="entry name" value="Trypsin-like serine proteases"/>
    <property type="match status" value="1"/>
</dbReference>
<reference evidence="10" key="5">
    <citation type="submission" date="2025-09" db="UniProtKB">
        <authorList>
            <consortium name="Ensembl"/>
        </authorList>
    </citation>
    <scope>IDENTIFICATION</scope>
</reference>
<evidence type="ECO:0000256" key="2">
    <source>
        <dbReference type="ARBA" id="ARBA00022729"/>
    </source>
</evidence>
<dbReference type="FunFam" id="2.40.10.10:FF:000120">
    <property type="entry name" value="Putative serine protease"/>
    <property type="match status" value="1"/>
</dbReference>